<comment type="caution">
    <text evidence="1">The sequence shown here is derived from an EMBL/GenBank/DDBJ whole genome shotgun (WGS) entry which is preliminary data.</text>
</comment>
<name>A0A848LEH0_9BACT</name>
<dbReference type="InterPro" id="IPR036388">
    <property type="entry name" value="WH-like_DNA-bd_sf"/>
</dbReference>
<dbReference type="Gene3D" id="1.10.10.10">
    <property type="entry name" value="Winged helix-like DNA-binding domain superfamily/Winged helix DNA-binding domain"/>
    <property type="match status" value="1"/>
</dbReference>
<dbReference type="SUPFAM" id="SSF88659">
    <property type="entry name" value="Sigma3 and sigma4 domains of RNA polymerase sigma factors"/>
    <property type="match status" value="1"/>
</dbReference>
<dbReference type="Proteomes" id="UP000518300">
    <property type="component" value="Unassembled WGS sequence"/>
</dbReference>
<dbReference type="EMBL" id="JABBJJ010000034">
    <property type="protein sequence ID" value="NMO15233.1"/>
    <property type="molecule type" value="Genomic_DNA"/>
</dbReference>
<dbReference type="AlphaFoldDB" id="A0A848LEH0"/>
<evidence type="ECO:0000313" key="2">
    <source>
        <dbReference type="Proteomes" id="UP000518300"/>
    </source>
</evidence>
<reference evidence="1 2" key="1">
    <citation type="submission" date="2020-04" db="EMBL/GenBank/DDBJ databases">
        <title>Draft genome of Pyxidicoccus fallax type strain.</title>
        <authorList>
            <person name="Whitworth D.E."/>
        </authorList>
    </citation>
    <scope>NUCLEOTIDE SEQUENCE [LARGE SCALE GENOMIC DNA]</scope>
    <source>
        <strain evidence="1 2">DSM 14698</strain>
    </source>
</reference>
<organism evidence="1 2">
    <name type="scientific">Pyxidicoccus fallax</name>
    <dbReference type="NCBI Taxonomy" id="394095"/>
    <lineage>
        <taxon>Bacteria</taxon>
        <taxon>Pseudomonadati</taxon>
        <taxon>Myxococcota</taxon>
        <taxon>Myxococcia</taxon>
        <taxon>Myxococcales</taxon>
        <taxon>Cystobacterineae</taxon>
        <taxon>Myxococcaceae</taxon>
        <taxon>Pyxidicoccus</taxon>
    </lineage>
</organism>
<proteinExistence type="predicted"/>
<dbReference type="InterPro" id="IPR013324">
    <property type="entry name" value="RNA_pol_sigma_r3/r4-like"/>
</dbReference>
<gene>
    <name evidence="1" type="ORF">HG543_10240</name>
</gene>
<keyword evidence="2" id="KW-1185">Reference proteome</keyword>
<accession>A0A848LEH0</accession>
<sequence>MEENAAPVTSSVPDASRLSPRALIAALRALEPRPSALLVRRLVQDRPLKECAAFYGVSEEAFSVLLLRAALSLAREVGLPAREPAGEEEEAAWARMLSKALGREDARFPTALVPVVELCQRLRDDGAEVAAGMEAAAREDAASPGRRREDLLRRLAVAALLALTAYLYLSRADEPPRRPNPPVHTTPAER</sequence>
<evidence type="ECO:0000313" key="1">
    <source>
        <dbReference type="EMBL" id="NMO15233.1"/>
    </source>
</evidence>
<protein>
    <submittedName>
        <fullName evidence="1">Uncharacterized protein</fullName>
    </submittedName>
</protein>